<dbReference type="OMA" id="CLQIVLT"/>
<gene>
    <name evidence="8" type="ORF">GSPATT00027989001</name>
</gene>
<feature type="transmembrane region" description="Helical" evidence="6">
    <location>
        <begin position="102"/>
        <end position="127"/>
    </location>
</feature>
<feature type="transmembrane region" description="Helical" evidence="6">
    <location>
        <begin position="524"/>
        <end position="546"/>
    </location>
</feature>
<feature type="transmembrane region" description="Helical" evidence="6">
    <location>
        <begin position="558"/>
        <end position="579"/>
    </location>
</feature>
<accession>A0BEI9</accession>
<feature type="transmembrane region" description="Helical" evidence="6">
    <location>
        <begin position="353"/>
        <end position="373"/>
    </location>
</feature>
<dbReference type="GO" id="GO:0006812">
    <property type="term" value="P:monoatomic cation transport"/>
    <property type="evidence" value="ECO:0000318"/>
    <property type="project" value="GO_Central"/>
</dbReference>
<keyword evidence="2" id="KW-0813">Transport</keyword>
<dbReference type="InterPro" id="IPR004837">
    <property type="entry name" value="NaCa_Exmemb"/>
</dbReference>
<sequence length="582" mass="66335">MLEHLSAAPYEPKVLSCQKADFLSATEHSQQCYIAQQYCQHDFLYFNYSILSYCWLNGSIMTTLIVSGFVGYLVYNGISEIIKEFLIPSLEAVKVKFDVSEIMAGVTLLAFGNGAGDVLTALVASSYPGGIDYNIGATMGAGFFLCSIGVYLITKTSKSQIKMDPVHFWRNVGFQIISIFVIMVFGVIGQISYFSSISLTVLYLLLVSLVYYQERDKILKSRKDSLGERMQTVHEAKYDLEIAQKFDDMKLLYLWDKKSEQELAAKPVKWATPLIRLNYVTGDARVKMLAKKFRFAVQLTMANIETQKQKWERLSLYEKIRAIIIYPLMQVFKYTLPGPKEDQFDKNQAISKYQLIIALVFPIPGSIFFVSVVFSFPHWWVYFLALLFGFGISIFLNTTIPSQKTPPKYFFYLQLYCILGSLVWIFFLSGLLIDFLQFWGIITELNKTYLGFSLIAMGNVLPDCITLVSLAEEGYAIMALNGIYFGQMFTNLIGFSVAFLKQNFVNQGPIKFNLFSIIDIEQNAFKLMVILAAFLNLLFTLIMAVRNHYIISKSIAKLLTIFYCVFFTLSSSSAFYHAWTKK</sequence>
<dbReference type="STRING" id="5888.A0BEI9"/>
<feature type="domain" description="Sodium/calcium exchanger membrane region" evidence="7">
    <location>
        <begin position="415"/>
        <end position="569"/>
    </location>
</feature>
<reference evidence="8 9" key="1">
    <citation type="journal article" date="2006" name="Nature">
        <title>Global trends of whole-genome duplications revealed by the ciliate Paramecium tetraurelia.</title>
        <authorList>
            <consortium name="Genoscope"/>
            <person name="Aury J.-M."/>
            <person name="Jaillon O."/>
            <person name="Duret L."/>
            <person name="Noel B."/>
            <person name="Jubin C."/>
            <person name="Porcel B.M."/>
            <person name="Segurens B."/>
            <person name="Daubin V."/>
            <person name="Anthouard V."/>
            <person name="Aiach N."/>
            <person name="Arnaiz O."/>
            <person name="Billaut A."/>
            <person name="Beisson J."/>
            <person name="Blanc I."/>
            <person name="Bouhouche K."/>
            <person name="Camara F."/>
            <person name="Duharcourt S."/>
            <person name="Guigo R."/>
            <person name="Gogendeau D."/>
            <person name="Katinka M."/>
            <person name="Keller A.-M."/>
            <person name="Kissmehl R."/>
            <person name="Klotz C."/>
            <person name="Koll F."/>
            <person name="Le Moue A."/>
            <person name="Lepere C."/>
            <person name="Malinsky S."/>
            <person name="Nowacki M."/>
            <person name="Nowak J.K."/>
            <person name="Plattner H."/>
            <person name="Poulain J."/>
            <person name="Ruiz F."/>
            <person name="Serrano V."/>
            <person name="Zagulski M."/>
            <person name="Dessen P."/>
            <person name="Betermier M."/>
            <person name="Weissenbach J."/>
            <person name="Scarpelli C."/>
            <person name="Schachter V."/>
            <person name="Sperling L."/>
            <person name="Meyer E."/>
            <person name="Cohen J."/>
            <person name="Wincker P."/>
        </authorList>
    </citation>
    <scope>NUCLEOTIDE SEQUENCE [LARGE SCALE GENOMIC DNA]</scope>
    <source>
        <strain evidence="8 9">Stock d4-2</strain>
    </source>
</reference>
<name>A0BEI9_PARTE</name>
<dbReference type="eggNOG" id="KOG2399">
    <property type="taxonomic scope" value="Eukaryota"/>
</dbReference>
<proteinExistence type="predicted"/>
<dbReference type="PANTHER" id="PTHR12266">
    <property type="entry name" value="NA+/CA2+ K+ INDEPENDENT EXCHANGER"/>
    <property type="match status" value="1"/>
</dbReference>
<evidence type="ECO:0000256" key="1">
    <source>
        <dbReference type="ARBA" id="ARBA00004141"/>
    </source>
</evidence>
<dbReference type="EMBL" id="CT867989">
    <property type="protein sequence ID" value="CAK56956.1"/>
    <property type="molecule type" value="Genomic_DNA"/>
</dbReference>
<dbReference type="InterPro" id="IPR051359">
    <property type="entry name" value="CaCA_antiporter"/>
</dbReference>
<organism evidence="8 9">
    <name type="scientific">Paramecium tetraurelia</name>
    <dbReference type="NCBI Taxonomy" id="5888"/>
    <lineage>
        <taxon>Eukaryota</taxon>
        <taxon>Sar</taxon>
        <taxon>Alveolata</taxon>
        <taxon>Ciliophora</taxon>
        <taxon>Intramacronucleata</taxon>
        <taxon>Oligohymenophorea</taxon>
        <taxon>Peniculida</taxon>
        <taxon>Parameciidae</taxon>
        <taxon>Paramecium</taxon>
    </lineage>
</organism>
<dbReference type="KEGG" id="ptm:GSPATT00027989001"/>
<dbReference type="InParanoid" id="A0BEI9"/>
<evidence type="ECO:0000256" key="2">
    <source>
        <dbReference type="ARBA" id="ARBA00022448"/>
    </source>
</evidence>
<evidence type="ECO:0000256" key="4">
    <source>
        <dbReference type="ARBA" id="ARBA00022989"/>
    </source>
</evidence>
<dbReference type="RefSeq" id="XP_001424354.1">
    <property type="nucleotide sequence ID" value="XM_001424317.1"/>
</dbReference>
<keyword evidence="9" id="KW-1185">Reference proteome</keyword>
<feature type="transmembrane region" description="Helical" evidence="6">
    <location>
        <begin position="409"/>
        <end position="429"/>
    </location>
</feature>
<evidence type="ECO:0000313" key="9">
    <source>
        <dbReference type="Proteomes" id="UP000000600"/>
    </source>
</evidence>
<feature type="transmembrane region" description="Helical" evidence="6">
    <location>
        <begin position="133"/>
        <end position="154"/>
    </location>
</feature>
<dbReference type="GO" id="GO:0016020">
    <property type="term" value="C:membrane"/>
    <property type="evidence" value="ECO:0000318"/>
    <property type="project" value="GO_Central"/>
</dbReference>
<keyword evidence="4 6" id="KW-1133">Transmembrane helix</keyword>
<feature type="transmembrane region" description="Helical" evidence="6">
    <location>
        <begin position="379"/>
        <end position="397"/>
    </location>
</feature>
<feature type="transmembrane region" description="Helical" evidence="6">
    <location>
        <begin position="50"/>
        <end position="75"/>
    </location>
</feature>
<dbReference type="Proteomes" id="UP000000600">
    <property type="component" value="Unassembled WGS sequence"/>
</dbReference>
<evidence type="ECO:0000313" key="8">
    <source>
        <dbReference type="EMBL" id="CAK56956.1"/>
    </source>
</evidence>
<comment type="subcellular location">
    <subcellularLocation>
        <location evidence="1">Membrane</location>
        <topology evidence="1">Multi-pass membrane protein</topology>
    </subcellularLocation>
</comment>
<feature type="transmembrane region" description="Helical" evidence="6">
    <location>
        <begin position="166"/>
        <end position="187"/>
    </location>
</feature>
<keyword evidence="5 6" id="KW-0472">Membrane</keyword>
<feature type="transmembrane region" description="Helical" evidence="6">
    <location>
        <begin position="483"/>
        <end position="504"/>
    </location>
</feature>
<evidence type="ECO:0000256" key="3">
    <source>
        <dbReference type="ARBA" id="ARBA00022692"/>
    </source>
</evidence>
<dbReference type="HOGENOM" id="CLU_468903_0_0_1"/>
<dbReference type="GO" id="GO:0008324">
    <property type="term" value="F:monoatomic cation transmembrane transporter activity"/>
    <property type="evidence" value="ECO:0000318"/>
    <property type="project" value="GO_Central"/>
</dbReference>
<keyword evidence="3 6" id="KW-0812">Transmembrane</keyword>
<feature type="domain" description="Sodium/calcium exchanger membrane region" evidence="7">
    <location>
        <begin position="80"/>
        <end position="211"/>
    </location>
</feature>
<dbReference type="InterPro" id="IPR044880">
    <property type="entry name" value="NCX_ion-bd_dom_sf"/>
</dbReference>
<evidence type="ECO:0000256" key="5">
    <source>
        <dbReference type="ARBA" id="ARBA00023136"/>
    </source>
</evidence>
<evidence type="ECO:0000259" key="7">
    <source>
        <dbReference type="Pfam" id="PF01699"/>
    </source>
</evidence>
<dbReference type="Pfam" id="PF01699">
    <property type="entry name" value="Na_Ca_ex"/>
    <property type="match status" value="2"/>
</dbReference>
<dbReference type="OrthoDB" id="407410at2759"/>
<dbReference type="PANTHER" id="PTHR12266:SF0">
    <property type="entry name" value="MITOCHONDRIAL SODIUM_CALCIUM EXCHANGER PROTEIN"/>
    <property type="match status" value="1"/>
</dbReference>
<dbReference type="AlphaFoldDB" id="A0BEI9"/>
<feature type="transmembrane region" description="Helical" evidence="6">
    <location>
        <begin position="449"/>
        <end position="471"/>
    </location>
</feature>
<feature type="transmembrane region" description="Helical" evidence="6">
    <location>
        <begin position="193"/>
        <end position="212"/>
    </location>
</feature>
<dbReference type="Gene3D" id="1.20.1420.30">
    <property type="entry name" value="NCX, central ion-binding region"/>
    <property type="match status" value="2"/>
</dbReference>
<protein>
    <recommendedName>
        <fullName evidence="7">Sodium/calcium exchanger membrane region domain-containing protein</fullName>
    </recommendedName>
</protein>
<evidence type="ECO:0000256" key="6">
    <source>
        <dbReference type="SAM" id="Phobius"/>
    </source>
</evidence>
<dbReference type="GeneID" id="5010138"/>